<keyword evidence="4" id="KW-1185">Reference proteome</keyword>
<dbReference type="AlphaFoldDB" id="A0A183TBW3"/>
<gene>
    <name evidence="3" type="ORF">SSLN_LOCUS13961</name>
</gene>
<evidence type="ECO:0000313" key="3">
    <source>
        <dbReference type="EMBL" id="VDM00347.1"/>
    </source>
</evidence>
<protein>
    <submittedName>
        <fullName evidence="5">Fibronectin type-III domain-containing protein</fullName>
    </submittedName>
</protein>
<feature type="domain" description="Fibronectin type-III" evidence="2">
    <location>
        <begin position="69"/>
        <end position="171"/>
    </location>
</feature>
<dbReference type="WBParaSite" id="SSLN_0001449301-mRNA-1">
    <property type="protein sequence ID" value="SSLN_0001449301-mRNA-1"/>
    <property type="gene ID" value="SSLN_0001449301"/>
</dbReference>
<evidence type="ECO:0000256" key="1">
    <source>
        <dbReference type="SAM" id="MobiDB-lite"/>
    </source>
</evidence>
<feature type="region of interest" description="Disordered" evidence="1">
    <location>
        <begin position="205"/>
        <end position="241"/>
    </location>
</feature>
<organism evidence="5">
    <name type="scientific">Schistocephalus solidus</name>
    <name type="common">Tapeworm</name>
    <dbReference type="NCBI Taxonomy" id="70667"/>
    <lineage>
        <taxon>Eukaryota</taxon>
        <taxon>Metazoa</taxon>
        <taxon>Spiralia</taxon>
        <taxon>Lophotrochozoa</taxon>
        <taxon>Platyhelminthes</taxon>
        <taxon>Cestoda</taxon>
        <taxon>Eucestoda</taxon>
        <taxon>Diphyllobothriidea</taxon>
        <taxon>Diphyllobothriidae</taxon>
        <taxon>Schistocephalus</taxon>
    </lineage>
</organism>
<evidence type="ECO:0000313" key="5">
    <source>
        <dbReference type="WBParaSite" id="SSLN_0001449301-mRNA-1"/>
    </source>
</evidence>
<accession>A0A183TBW3</accession>
<proteinExistence type="predicted"/>
<dbReference type="SUPFAM" id="SSF49265">
    <property type="entry name" value="Fibronectin type III"/>
    <property type="match status" value="1"/>
</dbReference>
<evidence type="ECO:0000313" key="4">
    <source>
        <dbReference type="Proteomes" id="UP000275846"/>
    </source>
</evidence>
<dbReference type="InterPro" id="IPR003961">
    <property type="entry name" value="FN3_dom"/>
</dbReference>
<dbReference type="OrthoDB" id="5969272at2759"/>
<dbReference type="InterPro" id="IPR013783">
    <property type="entry name" value="Ig-like_fold"/>
</dbReference>
<dbReference type="Gene3D" id="2.60.40.10">
    <property type="entry name" value="Immunoglobulins"/>
    <property type="match status" value="1"/>
</dbReference>
<dbReference type="EMBL" id="UYSU01038521">
    <property type="protein sequence ID" value="VDM00347.1"/>
    <property type="molecule type" value="Genomic_DNA"/>
</dbReference>
<dbReference type="InterPro" id="IPR036116">
    <property type="entry name" value="FN3_sf"/>
</dbReference>
<dbReference type="SMART" id="SM00060">
    <property type="entry name" value="FN3"/>
    <property type="match status" value="1"/>
</dbReference>
<reference evidence="5" key="1">
    <citation type="submission" date="2016-06" db="UniProtKB">
        <authorList>
            <consortium name="WormBaseParasite"/>
        </authorList>
    </citation>
    <scope>IDENTIFICATION</scope>
</reference>
<sequence length="241" mass="26692">MKVLSLDYFEIRNIKVEAESATAIRLSWDAPFQEDVKILAFVINLQFNRTDISMANGDHYVAATEIPSAPFNVTAVAFNATAVHICWQPPHNIGRKLDYYKMVLQYKGDFSSYQSINVKTGPFKNCWVVDDLPSETEIAVTIAAVVREKEQGAMSNEGTWSDAVHVTTLPADVVVMTRSRLFGEESIHGRRGEISLLDVPANSPVLSTKNQDFTQKEKGSSSLDGIEQECLGGHDKSHPDS</sequence>
<dbReference type="Proteomes" id="UP000275846">
    <property type="component" value="Unassembled WGS sequence"/>
</dbReference>
<dbReference type="PROSITE" id="PS50853">
    <property type="entry name" value="FN3"/>
    <property type="match status" value="1"/>
</dbReference>
<feature type="compositionally biased region" description="Basic and acidic residues" evidence="1">
    <location>
        <begin position="232"/>
        <end position="241"/>
    </location>
</feature>
<evidence type="ECO:0000259" key="2">
    <source>
        <dbReference type="PROSITE" id="PS50853"/>
    </source>
</evidence>
<dbReference type="CDD" id="cd00063">
    <property type="entry name" value="FN3"/>
    <property type="match status" value="1"/>
</dbReference>
<reference evidence="3 4" key="2">
    <citation type="submission" date="2018-11" db="EMBL/GenBank/DDBJ databases">
        <authorList>
            <consortium name="Pathogen Informatics"/>
        </authorList>
    </citation>
    <scope>NUCLEOTIDE SEQUENCE [LARGE SCALE GENOMIC DNA]</scope>
    <source>
        <strain evidence="3 4">NST_G2</strain>
    </source>
</reference>
<name>A0A183TBW3_SCHSO</name>